<name>A0ABU3BGB9_9FLAO</name>
<dbReference type="Proteomes" id="UP001250662">
    <property type="component" value="Unassembled WGS sequence"/>
</dbReference>
<accession>A0ABU3BGB9</accession>
<dbReference type="PANTHER" id="PTHR21600">
    <property type="entry name" value="MITOCHONDRIAL RNA PSEUDOURIDINE SYNTHASE"/>
    <property type="match status" value="1"/>
</dbReference>
<dbReference type="InterPro" id="IPR050188">
    <property type="entry name" value="RluA_PseudoU_synthase"/>
</dbReference>
<keyword evidence="3" id="KW-0413">Isomerase</keyword>
<dbReference type="PROSITE" id="PS01129">
    <property type="entry name" value="PSI_RLU"/>
    <property type="match status" value="1"/>
</dbReference>
<dbReference type="GO" id="GO:0016853">
    <property type="term" value="F:isomerase activity"/>
    <property type="evidence" value="ECO:0007669"/>
    <property type="project" value="UniProtKB-KW"/>
</dbReference>
<evidence type="ECO:0000313" key="3">
    <source>
        <dbReference type="EMBL" id="MDT0621183.1"/>
    </source>
</evidence>
<dbReference type="InterPro" id="IPR020103">
    <property type="entry name" value="PsdUridine_synth_cat_dom_sf"/>
</dbReference>
<evidence type="ECO:0000259" key="2">
    <source>
        <dbReference type="Pfam" id="PF00849"/>
    </source>
</evidence>
<dbReference type="Gene3D" id="3.30.2350.10">
    <property type="entry name" value="Pseudouridine synthase"/>
    <property type="match status" value="1"/>
</dbReference>
<protein>
    <submittedName>
        <fullName evidence="3">RluA family pseudouridine synthase</fullName>
        <ecNumber evidence="3">5.4.99.-</ecNumber>
    </submittedName>
</protein>
<keyword evidence="4" id="KW-1185">Reference proteome</keyword>
<organism evidence="3 4">
    <name type="scientific">Croceitalea vernalis</name>
    <dbReference type="NCBI Taxonomy" id="3075599"/>
    <lineage>
        <taxon>Bacteria</taxon>
        <taxon>Pseudomonadati</taxon>
        <taxon>Bacteroidota</taxon>
        <taxon>Flavobacteriia</taxon>
        <taxon>Flavobacteriales</taxon>
        <taxon>Flavobacteriaceae</taxon>
        <taxon>Croceitalea</taxon>
    </lineage>
</organism>
<dbReference type="RefSeq" id="WP_311387334.1">
    <property type="nucleotide sequence ID" value="NZ_JAVRHU010000001.1"/>
</dbReference>
<evidence type="ECO:0000256" key="1">
    <source>
        <dbReference type="ARBA" id="ARBA00010876"/>
    </source>
</evidence>
<dbReference type="InterPro" id="IPR006224">
    <property type="entry name" value="PsdUridine_synth_RluA-like_CS"/>
</dbReference>
<feature type="domain" description="Pseudouridine synthase RsuA/RluA-like" evidence="2">
    <location>
        <begin position="36"/>
        <end position="173"/>
    </location>
</feature>
<dbReference type="EMBL" id="JAVRHU010000001">
    <property type="protein sequence ID" value="MDT0621183.1"/>
    <property type="molecule type" value="Genomic_DNA"/>
</dbReference>
<dbReference type="EC" id="5.4.99.-" evidence="3"/>
<evidence type="ECO:0000313" key="4">
    <source>
        <dbReference type="Proteomes" id="UP001250662"/>
    </source>
</evidence>
<sequence>MIKGGETIELFIPKKISSSRRLILPLRILFEDDFFAVIYKPAGILVSGNGFKTIANALEQNLKPSNAVDTTKPQPIHRLDYATSGVLLIGKTSSSIRLLNEQFENKKVMKTYYAVTIGEMSMNGLISHDIDGKKSETTFKVCHSVLSKRFGKLNLVKLKPKSGRKHQIRKHLSGIGNPILGDATYGDEGKILKGKGMYLFAYSLEFLHPMTKEKLRFTAELPKKFEKIFNINTL</sequence>
<comment type="caution">
    <text evidence="3">The sequence shown here is derived from an EMBL/GenBank/DDBJ whole genome shotgun (WGS) entry which is preliminary data.</text>
</comment>
<reference evidence="3 4" key="1">
    <citation type="submission" date="2023-09" db="EMBL/GenBank/DDBJ databases">
        <authorList>
            <person name="Rey-Velasco X."/>
        </authorList>
    </citation>
    <scope>NUCLEOTIDE SEQUENCE [LARGE SCALE GENOMIC DNA]</scope>
    <source>
        <strain evidence="3 4">P007</strain>
    </source>
</reference>
<dbReference type="SUPFAM" id="SSF55120">
    <property type="entry name" value="Pseudouridine synthase"/>
    <property type="match status" value="1"/>
</dbReference>
<gene>
    <name evidence="3" type="ORF">RM520_06085</name>
</gene>
<dbReference type="InterPro" id="IPR006145">
    <property type="entry name" value="PsdUridine_synth_RsuA/RluA"/>
</dbReference>
<comment type="similarity">
    <text evidence="1">Belongs to the pseudouridine synthase RluA family.</text>
</comment>
<dbReference type="Pfam" id="PF00849">
    <property type="entry name" value="PseudoU_synth_2"/>
    <property type="match status" value="1"/>
</dbReference>
<proteinExistence type="inferred from homology"/>
<dbReference type="PANTHER" id="PTHR21600:SF87">
    <property type="entry name" value="RNA PSEUDOURIDYLATE SYNTHASE DOMAIN-CONTAINING PROTEIN 1"/>
    <property type="match status" value="1"/>
</dbReference>
<dbReference type="CDD" id="cd02869">
    <property type="entry name" value="PseudoU_synth_RluA_like"/>
    <property type="match status" value="1"/>
</dbReference>